<feature type="compositionally biased region" description="Polar residues" evidence="1">
    <location>
        <begin position="1"/>
        <end position="19"/>
    </location>
</feature>
<comment type="caution">
    <text evidence="2">The sequence shown here is derived from an EMBL/GenBank/DDBJ whole genome shotgun (WGS) entry which is preliminary data.</text>
</comment>
<keyword evidence="3" id="KW-1185">Reference proteome</keyword>
<gene>
    <name evidence="2" type="ORF">O181_011310</name>
</gene>
<proteinExistence type="predicted"/>
<protein>
    <submittedName>
        <fullName evidence="2">Uncharacterized protein</fullName>
    </submittedName>
</protein>
<dbReference type="AlphaFoldDB" id="A0A9Q3GLS6"/>
<dbReference type="Proteomes" id="UP000765509">
    <property type="component" value="Unassembled WGS sequence"/>
</dbReference>
<evidence type="ECO:0000313" key="2">
    <source>
        <dbReference type="EMBL" id="MBW0471595.1"/>
    </source>
</evidence>
<sequence>MPSTRSGGSYNPSSRSQKGYRNYRCRCHSASEAQGSLNKAQNDKLYHSEADNTALPSNRAYTSTRSLSGHLQIQPEGLQRFTKAQRLSNPFRSVRKLNELLPDCEKIFGPSQYLQVTQWVASIDVKEKYDPFNQRME</sequence>
<evidence type="ECO:0000256" key="1">
    <source>
        <dbReference type="SAM" id="MobiDB-lite"/>
    </source>
</evidence>
<feature type="region of interest" description="Disordered" evidence="1">
    <location>
        <begin position="1"/>
        <end position="22"/>
    </location>
</feature>
<dbReference type="EMBL" id="AVOT02002808">
    <property type="protein sequence ID" value="MBW0471595.1"/>
    <property type="molecule type" value="Genomic_DNA"/>
</dbReference>
<reference evidence="2" key="1">
    <citation type="submission" date="2021-03" db="EMBL/GenBank/DDBJ databases">
        <title>Draft genome sequence of rust myrtle Austropuccinia psidii MF-1, a brazilian biotype.</title>
        <authorList>
            <person name="Quecine M.C."/>
            <person name="Pachon D.M.R."/>
            <person name="Bonatelli M.L."/>
            <person name="Correr F.H."/>
            <person name="Franceschini L.M."/>
            <person name="Leite T.F."/>
            <person name="Margarido G.R.A."/>
            <person name="Almeida C.A."/>
            <person name="Ferrarezi J.A."/>
            <person name="Labate C.A."/>
        </authorList>
    </citation>
    <scope>NUCLEOTIDE SEQUENCE</scope>
    <source>
        <strain evidence="2">MF-1</strain>
    </source>
</reference>
<accession>A0A9Q3GLS6</accession>
<name>A0A9Q3GLS6_9BASI</name>
<organism evidence="2 3">
    <name type="scientific">Austropuccinia psidii MF-1</name>
    <dbReference type="NCBI Taxonomy" id="1389203"/>
    <lineage>
        <taxon>Eukaryota</taxon>
        <taxon>Fungi</taxon>
        <taxon>Dikarya</taxon>
        <taxon>Basidiomycota</taxon>
        <taxon>Pucciniomycotina</taxon>
        <taxon>Pucciniomycetes</taxon>
        <taxon>Pucciniales</taxon>
        <taxon>Sphaerophragmiaceae</taxon>
        <taxon>Austropuccinia</taxon>
    </lineage>
</organism>
<evidence type="ECO:0000313" key="3">
    <source>
        <dbReference type="Proteomes" id="UP000765509"/>
    </source>
</evidence>